<feature type="compositionally biased region" description="Polar residues" evidence="3">
    <location>
        <begin position="342"/>
        <end position="359"/>
    </location>
</feature>
<dbReference type="Gene3D" id="3.30.930.10">
    <property type="entry name" value="Bira Bifunctional Protein, Domain 2"/>
    <property type="match status" value="1"/>
</dbReference>
<feature type="compositionally biased region" description="Basic and acidic residues" evidence="3">
    <location>
        <begin position="276"/>
        <end position="291"/>
    </location>
</feature>
<proteinExistence type="inferred from homology"/>
<dbReference type="InterPro" id="IPR045864">
    <property type="entry name" value="aa-tRNA-synth_II/BPL/LPL"/>
</dbReference>
<dbReference type="PROSITE" id="PS51733">
    <property type="entry name" value="BPL_LPL_CATALYTIC"/>
    <property type="match status" value="1"/>
</dbReference>
<organism evidence="4">
    <name type="scientific">Musca domestica</name>
    <name type="common">House fly</name>
    <dbReference type="NCBI Taxonomy" id="7370"/>
    <lineage>
        <taxon>Eukaryota</taxon>
        <taxon>Metazoa</taxon>
        <taxon>Ecdysozoa</taxon>
        <taxon>Arthropoda</taxon>
        <taxon>Hexapoda</taxon>
        <taxon>Insecta</taxon>
        <taxon>Pterygota</taxon>
        <taxon>Neoptera</taxon>
        <taxon>Endopterygota</taxon>
        <taxon>Diptera</taxon>
        <taxon>Brachycera</taxon>
        <taxon>Muscomorpha</taxon>
        <taxon>Muscoidea</taxon>
        <taxon>Muscidae</taxon>
        <taxon>Musca</taxon>
    </lineage>
</organism>
<feature type="compositionally biased region" description="Basic and acidic residues" evidence="3">
    <location>
        <begin position="329"/>
        <end position="341"/>
    </location>
</feature>
<evidence type="ECO:0000313" key="4">
    <source>
        <dbReference type="EnsemblMetazoa" id="MDOA002819-PB"/>
    </source>
</evidence>
<name>A0A1I8MA90_MUSDO</name>
<dbReference type="EnsemblMetazoa" id="MDOA002819-RB">
    <property type="protein sequence ID" value="MDOA002819-PB"/>
    <property type="gene ID" value="MDOA002819"/>
</dbReference>
<evidence type="ECO:0000256" key="1">
    <source>
        <dbReference type="ARBA" id="ARBA00009934"/>
    </source>
</evidence>
<feature type="region of interest" description="Disordered" evidence="3">
    <location>
        <begin position="254"/>
        <end position="491"/>
    </location>
</feature>
<sequence length="968" mass="108764">MLTLYYVSATFLQSWRINKICQKIGEQLSQQATIAFYVLPQNRDDGFYSRLATSELCQNRQIARVTEILWLHDNNRGCCLMPLQSIPTSSWITFPDAPGLRPFNFGKSPESLQRSLSLDRHGLIRLLLETETTPCYEDRVWQQDVVRIENYGKLIAWKIDSHLAVLIETDIEHFTKLLIDTFLQNNLFINDRLPLLRIESVRNDGTPQPYSLLCSHLRKPARSMEECNREEWPKHLDDLRAVSVLANQAIEYSSNKNKTESKSPAASSAIKPDLIPQEKRSESSVKKDSPKKPQAQDAKKLEHGEKSKKEMPQKVQQDGAQQENVSAKDSSEKFIKNEKVNQNENANSKQKVASPQTSKRTGEEKAASPSKLRAKPTEIRKPGVPDAGRFKTAKTSSESLIEAETKKSSELEKIAASKVAERSKSKSPTKPEEKVSDKKSITKEKESQSTARKESPKRQGEKSSEVPKESKEMPPTPNKSETAKTTAASLPKVDVTTTISTTNSDQTKPINTTAAPAALPSSVTAAMASASPIKDNAKRPSLKRHKDSIKECKPLNVLVYAETATARESAINILKEILAENTYTIYPMTQQQVEQKHWLNSTALLVVCGSVANAMGELFVDYFLHGGKVLSLCSDVLHFILPTYRTAEVREHELVQFSYDKWQKVKMMHHIFCYQPSPVKKNFSTDSDDSAYGTNRKPSKKTQPQMINNTVMQMPSYSFIYKRHVISDLELSNGIAGIPRQQTSGMGRSNNQWLSPLGCAMFSIQLHISLNSPLGQRLPLVQHIVGAAMANVLRGHEQYKVLNIGLKWPNDTYANGVTKIGGLVVKTTLIGTQAIVNIGCGINLDNDKPTRCINDMIREYNHTNQKQLPLLKYEQFLAMTFNEIEKLVELVQRGDFDKFYQIYYDLWLHGDQSITICDQDGSKTEAKVHGIDEYGYLEVMLANGTKQTVHPDGNSFDMLKGLIVPKFN</sequence>
<comment type="similarity">
    <text evidence="1">Belongs to the biotin--protein ligase family.</text>
</comment>
<dbReference type="InterPro" id="IPR004408">
    <property type="entry name" value="Biotin_CoA_COase_ligase"/>
</dbReference>
<keyword evidence="2" id="KW-0436">Ligase</keyword>
<protein>
    <submittedName>
        <fullName evidence="4">Uncharacterized protein</fullName>
    </submittedName>
</protein>
<evidence type="ECO:0000256" key="3">
    <source>
        <dbReference type="SAM" id="MobiDB-lite"/>
    </source>
</evidence>
<feature type="compositionally biased region" description="Polar residues" evidence="3">
    <location>
        <begin position="314"/>
        <end position="328"/>
    </location>
</feature>
<feature type="compositionally biased region" description="Basic and acidic residues" evidence="3">
    <location>
        <begin position="297"/>
        <end position="312"/>
    </location>
</feature>
<dbReference type="eggNOG" id="KOG1536">
    <property type="taxonomic scope" value="Eukaryota"/>
</dbReference>
<feature type="compositionally biased region" description="Low complexity" evidence="3">
    <location>
        <begin position="262"/>
        <end position="272"/>
    </location>
</feature>
<dbReference type="GO" id="GO:0005737">
    <property type="term" value="C:cytoplasm"/>
    <property type="evidence" value="ECO:0007669"/>
    <property type="project" value="TreeGrafter"/>
</dbReference>
<dbReference type="NCBIfam" id="TIGR00121">
    <property type="entry name" value="birA_ligase"/>
    <property type="match status" value="1"/>
</dbReference>
<dbReference type="SUPFAM" id="SSF55681">
    <property type="entry name" value="Class II aaRS and biotin synthetases"/>
    <property type="match status" value="1"/>
</dbReference>
<dbReference type="GO" id="GO:0004077">
    <property type="term" value="F:biotin--[biotin carboxyl-carrier protein] ligase activity"/>
    <property type="evidence" value="ECO:0007669"/>
    <property type="project" value="InterPro"/>
</dbReference>
<dbReference type="VEuPathDB" id="VectorBase:MDOMA2_008524"/>
<evidence type="ECO:0000256" key="2">
    <source>
        <dbReference type="ARBA" id="ARBA00022598"/>
    </source>
</evidence>
<dbReference type="InterPro" id="IPR003142">
    <property type="entry name" value="BPL_C"/>
</dbReference>
<dbReference type="VEuPathDB" id="VectorBase:MDOA002819"/>
<dbReference type="AlphaFoldDB" id="A0A1I8MA90"/>
<feature type="compositionally biased region" description="Basic and acidic residues" evidence="3">
    <location>
        <begin position="403"/>
        <end position="472"/>
    </location>
</feature>
<feature type="compositionally biased region" description="Low complexity" evidence="3">
    <location>
        <begin position="497"/>
        <end position="507"/>
    </location>
</feature>
<dbReference type="Pfam" id="PF02237">
    <property type="entry name" value="BPL_C"/>
    <property type="match status" value="1"/>
</dbReference>
<dbReference type="Pfam" id="PF03099">
    <property type="entry name" value="BPL_LplA_LipB"/>
    <property type="match status" value="1"/>
</dbReference>
<dbReference type="InterPro" id="IPR004143">
    <property type="entry name" value="BPL_LPL_catalytic"/>
</dbReference>
<dbReference type="PANTHER" id="PTHR12835:SF5">
    <property type="entry name" value="BIOTIN--PROTEIN LIGASE"/>
    <property type="match status" value="1"/>
</dbReference>
<feature type="region of interest" description="Disordered" evidence="3">
    <location>
        <begin position="497"/>
        <end position="516"/>
    </location>
</feature>
<reference evidence="4" key="1">
    <citation type="submission" date="2021-01" db="UniProtKB">
        <authorList>
            <consortium name="EnsemblMetazoa"/>
        </authorList>
    </citation>
    <scope>IDENTIFICATION</scope>
    <source>
        <strain evidence="4">Aabys</strain>
    </source>
</reference>
<accession>A0A1I8MA90</accession>
<dbReference type="PANTHER" id="PTHR12835">
    <property type="entry name" value="BIOTIN PROTEIN LIGASE"/>
    <property type="match status" value="1"/>
</dbReference>
<dbReference type="STRING" id="7370.A0A1I8MA90"/>
<feature type="compositionally biased region" description="Polar residues" evidence="3">
    <location>
        <begin position="478"/>
        <end position="488"/>
    </location>
</feature>